<feature type="domain" description="PAC" evidence="13">
    <location>
        <begin position="115"/>
        <end position="167"/>
    </location>
</feature>
<dbReference type="SUPFAM" id="SSF52091">
    <property type="entry name" value="SpoIIaa-like"/>
    <property type="match status" value="1"/>
</dbReference>
<evidence type="ECO:0000256" key="5">
    <source>
        <dbReference type="ARBA" id="ARBA00022679"/>
    </source>
</evidence>
<dbReference type="SMART" id="SM00086">
    <property type="entry name" value="PAC"/>
    <property type="match status" value="1"/>
</dbReference>
<keyword evidence="9" id="KW-1133">Transmembrane helix</keyword>
<dbReference type="RefSeq" id="WP_272425556.1">
    <property type="nucleotide sequence ID" value="NZ_JAGTJJ010000016.1"/>
</dbReference>
<organism evidence="15 16">
    <name type="scientific">Polyangium jinanense</name>
    <dbReference type="NCBI Taxonomy" id="2829994"/>
    <lineage>
        <taxon>Bacteria</taxon>
        <taxon>Pseudomonadati</taxon>
        <taxon>Myxococcota</taxon>
        <taxon>Polyangia</taxon>
        <taxon>Polyangiales</taxon>
        <taxon>Polyangiaceae</taxon>
        <taxon>Polyangium</taxon>
    </lineage>
</organism>
<dbReference type="SUPFAM" id="SSF55785">
    <property type="entry name" value="PYP-like sensor domain (PAS domain)"/>
    <property type="match status" value="1"/>
</dbReference>
<dbReference type="GO" id="GO:0000166">
    <property type="term" value="F:nucleotide binding"/>
    <property type="evidence" value="ECO:0007669"/>
    <property type="project" value="UniProtKB-KW"/>
</dbReference>
<dbReference type="FunFam" id="2.10.70.100:FF:000001">
    <property type="entry name" value="Sensory transduction histidine kinase"/>
    <property type="match status" value="1"/>
</dbReference>
<dbReference type="Gene3D" id="3.30.450.20">
    <property type="entry name" value="PAS domain"/>
    <property type="match status" value="1"/>
</dbReference>
<comment type="subcellular location">
    <subcellularLocation>
        <location evidence="1">Cell inner membrane</location>
        <topology evidence="1">Multi-pass membrane protein</topology>
    </subcellularLocation>
</comment>
<proteinExistence type="predicted"/>
<evidence type="ECO:0000256" key="4">
    <source>
        <dbReference type="ARBA" id="ARBA00022553"/>
    </source>
</evidence>
<evidence type="ECO:0000259" key="13">
    <source>
        <dbReference type="PROSITE" id="PS50113"/>
    </source>
</evidence>
<evidence type="ECO:0000256" key="6">
    <source>
        <dbReference type="ARBA" id="ARBA00022692"/>
    </source>
</evidence>
<gene>
    <name evidence="15" type="ORF">KEG57_25075</name>
</gene>
<keyword evidence="5" id="KW-0808">Transferase</keyword>
<keyword evidence="3" id="KW-0997">Cell inner membrane</keyword>
<evidence type="ECO:0000259" key="14">
    <source>
        <dbReference type="PROSITE" id="PS50801"/>
    </source>
</evidence>
<dbReference type="GO" id="GO:0005886">
    <property type="term" value="C:plasma membrane"/>
    <property type="evidence" value="ECO:0007669"/>
    <property type="project" value="UniProtKB-SubCell"/>
</dbReference>
<dbReference type="PROSITE" id="PS50801">
    <property type="entry name" value="STAS"/>
    <property type="match status" value="1"/>
</dbReference>
<dbReference type="InterPro" id="IPR051932">
    <property type="entry name" value="Bact_StressResp_Reg"/>
</dbReference>
<evidence type="ECO:0000313" key="15">
    <source>
        <dbReference type="EMBL" id="MDC3983806.1"/>
    </source>
</evidence>
<keyword evidence="4" id="KW-0597">Phosphoprotein</keyword>
<dbReference type="AlphaFoldDB" id="A0A9X3X9G2"/>
<feature type="domain" description="STAS" evidence="14">
    <location>
        <begin position="184"/>
        <end position="295"/>
    </location>
</feature>
<dbReference type="Proteomes" id="UP001151081">
    <property type="component" value="Unassembled WGS sequence"/>
</dbReference>
<dbReference type="EMBL" id="JAGTJJ010000016">
    <property type="protein sequence ID" value="MDC3983806.1"/>
    <property type="molecule type" value="Genomic_DNA"/>
</dbReference>
<evidence type="ECO:0000256" key="3">
    <source>
        <dbReference type="ARBA" id="ARBA00022519"/>
    </source>
</evidence>
<reference evidence="15 16" key="1">
    <citation type="submission" date="2021-04" db="EMBL/GenBank/DDBJ databases">
        <title>Genome analysis of Polyangium sp.</title>
        <authorList>
            <person name="Li Y."/>
            <person name="Wang J."/>
        </authorList>
    </citation>
    <scope>NUCLEOTIDE SEQUENCE [LARGE SCALE GENOMIC DNA]</scope>
    <source>
        <strain evidence="15 16">SDU14</strain>
    </source>
</reference>
<comment type="caution">
    <text evidence="15">The sequence shown here is derived from an EMBL/GenBank/DDBJ whole genome shotgun (WGS) entry which is preliminary data.</text>
</comment>
<dbReference type="PROSITE" id="PS50113">
    <property type="entry name" value="PAC"/>
    <property type="match status" value="1"/>
</dbReference>
<evidence type="ECO:0000256" key="8">
    <source>
        <dbReference type="ARBA" id="ARBA00022741"/>
    </source>
</evidence>
<feature type="coiled-coil region" evidence="11">
    <location>
        <begin position="8"/>
        <end position="35"/>
    </location>
</feature>
<name>A0A9X3X9G2_9BACT</name>
<dbReference type="Pfam" id="PF01740">
    <property type="entry name" value="STAS"/>
    <property type="match status" value="1"/>
</dbReference>
<evidence type="ECO:0000256" key="1">
    <source>
        <dbReference type="ARBA" id="ARBA00004429"/>
    </source>
</evidence>
<feature type="domain" description="PAS" evidence="12">
    <location>
        <begin position="39"/>
        <end position="111"/>
    </location>
</feature>
<evidence type="ECO:0000256" key="10">
    <source>
        <dbReference type="ARBA" id="ARBA00023136"/>
    </source>
</evidence>
<evidence type="ECO:0000259" key="12">
    <source>
        <dbReference type="PROSITE" id="PS50112"/>
    </source>
</evidence>
<keyword evidence="6" id="KW-0812">Transmembrane</keyword>
<keyword evidence="7" id="KW-0677">Repeat</keyword>
<sequence>MTQKNDSPSELASELARAKQRIAELEAQLAAEEAERAKQSPWIYDALSSAGIGVWTWDIPRDVITWTDTVLAIYGLTRETFGSNMTDFMARVHPDDQHVVQAAVARVFTEREPSYRVEHRVVRPDGELRWVRGTGYAYHDANGKPYRLAGVTEDITERIREQDERCAMQQQVIDAQRESLRQLGAPIIPLTRNALAMPLVGTLTAERATLVTETLLQAVTERAAEHVILDVTGVPSVDNEVADGLLRVAQAVRLLGAEVALTGMQPAVAQALVELGVDMSTFVTKADLQSGIRWASKRAQR</sequence>
<evidence type="ECO:0000313" key="16">
    <source>
        <dbReference type="Proteomes" id="UP001151081"/>
    </source>
</evidence>
<keyword evidence="8" id="KW-0547">Nucleotide-binding</keyword>
<dbReference type="PANTHER" id="PTHR33745">
    <property type="entry name" value="RSBT ANTAGONIST PROTEIN RSBS-RELATED"/>
    <property type="match status" value="1"/>
</dbReference>
<protein>
    <submittedName>
        <fullName evidence="15">PAS domain-containing protein</fullName>
    </submittedName>
</protein>
<dbReference type="Gene3D" id="2.10.70.100">
    <property type="match status" value="1"/>
</dbReference>
<dbReference type="NCBIfam" id="TIGR00229">
    <property type="entry name" value="sensory_box"/>
    <property type="match status" value="1"/>
</dbReference>
<evidence type="ECO:0000256" key="2">
    <source>
        <dbReference type="ARBA" id="ARBA00022475"/>
    </source>
</evidence>
<dbReference type="InterPro" id="IPR000700">
    <property type="entry name" value="PAS-assoc_C"/>
</dbReference>
<keyword evidence="2" id="KW-1003">Cell membrane</keyword>
<evidence type="ECO:0000256" key="7">
    <source>
        <dbReference type="ARBA" id="ARBA00022737"/>
    </source>
</evidence>
<evidence type="ECO:0000256" key="9">
    <source>
        <dbReference type="ARBA" id="ARBA00022989"/>
    </source>
</evidence>
<dbReference type="PANTHER" id="PTHR33745:SF3">
    <property type="entry name" value="RSBT CO-ANTAGONIST PROTEIN RSBRC"/>
    <property type="match status" value="1"/>
</dbReference>
<dbReference type="Pfam" id="PF08447">
    <property type="entry name" value="PAS_3"/>
    <property type="match status" value="1"/>
</dbReference>
<dbReference type="GO" id="GO:0016740">
    <property type="term" value="F:transferase activity"/>
    <property type="evidence" value="ECO:0007669"/>
    <property type="project" value="UniProtKB-KW"/>
</dbReference>
<dbReference type="InterPro" id="IPR001610">
    <property type="entry name" value="PAC"/>
</dbReference>
<dbReference type="InterPro" id="IPR035965">
    <property type="entry name" value="PAS-like_dom_sf"/>
</dbReference>
<dbReference type="CDD" id="cd07041">
    <property type="entry name" value="STAS_RsbR_RsbS_like"/>
    <property type="match status" value="1"/>
</dbReference>
<keyword evidence="16" id="KW-1185">Reference proteome</keyword>
<dbReference type="InterPro" id="IPR013655">
    <property type="entry name" value="PAS_fold_3"/>
</dbReference>
<evidence type="ECO:0000256" key="11">
    <source>
        <dbReference type="SAM" id="Coils"/>
    </source>
</evidence>
<dbReference type="CDD" id="cd00130">
    <property type="entry name" value="PAS"/>
    <property type="match status" value="1"/>
</dbReference>
<keyword evidence="11" id="KW-0175">Coiled coil</keyword>
<dbReference type="InterPro" id="IPR002645">
    <property type="entry name" value="STAS_dom"/>
</dbReference>
<keyword evidence="10" id="KW-0472">Membrane</keyword>
<dbReference type="InterPro" id="IPR036513">
    <property type="entry name" value="STAS_dom_sf"/>
</dbReference>
<dbReference type="PROSITE" id="PS50112">
    <property type="entry name" value="PAS"/>
    <property type="match status" value="1"/>
</dbReference>
<dbReference type="InterPro" id="IPR000014">
    <property type="entry name" value="PAS"/>
</dbReference>
<accession>A0A9X3X9G2</accession>
<dbReference type="Gene3D" id="3.30.750.24">
    <property type="entry name" value="STAS domain"/>
    <property type="match status" value="1"/>
</dbReference>